<dbReference type="KEGG" id="gsn:YC6258_03058"/>
<dbReference type="HOGENOM" id="CLU_3344226_0_0_6"/>
<dbReference type="STRING" id="1445510.YC6258_03058"/>
<dbReference type="Proteomes" id="UP000032266">
    <property type="component" value="Chromosome"/>
</dbReference>
<sequence length="37" mass="4249">MPVICLCILKGAFKTLFNTESGFMFCWLFFGKISLNK</sequence>
<evidence type="ECO:0000313" key="2">
    <source>
        <dbReference type="Proteomes" id="UP000032266"/>
    </source>
</evidence>
<gene>
    <name evidence="1" type="ORF">YC6258_03058</name>
</gene>
<accession>A0A0C5VXD3</accession>
<keyword evidence="2" id="KW-1185">Reference proteome</keyword>
<proteinExistence type="predicted"/>
<dbReference type="EMBL" id="CP007142">
    <property type="protein sequence ID" value="AJQ95094.1"/>
    <property type="molecule type" value="Genomic_DNA"/>
</dbReference>
<name>A0A0C5VXD3_9GAMM</name>
<reference evidence="1 2" key="1">
    <citation type="submission" date="2014-01" db="EMBL/GenBank/DDBJ databases">
        <title>Full genme sequencing of cellulolytic bacterium Gynuella sunshinyii YC6258T gen. nov., sp. nov.</title>
        <authorList>
            <person name="Khan H."/>
            <person name="Chung E.J."/>
            <person name="Chung Y.R."/>
        </authorList>
    </citation>
    <scope>NUCLEOTIDE SEQUENCE [LARGE SCALE GENOMIC DNA]</scope>
    <source>
        <strain evidence="1 2">YC6258</strain>
    </source>
</reference>
<organism evidence="1 2">
    <name type="scientific">Gynuella sunshinyii YC6258</name>
    <dbReference type="NCBI Taxonomy" id="1445510"/>
    <lineage>
        <taxon>Bacteria</taxon>
        <taxon>Pseudomonadati</taxon>
        <taxon>Pseudomonadota</taxon>
        <taxon>Gammaproteobacteria</taxon>
        <taxon>Oceanospirillales</taxon>
        <taxon>Saccharospirillaceae</taxon>
        <taxon>Gynuella</taxon>
    </lineage>
</organism>
<evidence type="ECO:0000313" key="1">
    <source>
        <dbReference type="EMBL" id="AJQ95094.1"/>
    </source>
</evidence>
<protein>
    <submittedName>
        <fullName evidence="1">Uncharacterized protein</fullName>
    </submittedName>
</protein>
<dbReference type="AlphaFoldDB" id="A0A0C5VXD3"/>